<feature type="compositionally biased region" description="Polar residues" evidence="1">
    <location>
        <begin position="904"/>
        <end position="913"/>
    </location>
</feature>
<dbReference type="GO" id="GO:1990380">
    <property type="term" value="F:K48-linked deubiquitinase activity"/>
    <property type="evidence" value="ECO:0007669"/>
    <property type="project" value="InterPro"/>
</dbReference>
<feature type="compositionally biased region" description="Low complexity" evidence="1">
    <location>
        <begin position="374"/>
        <end position="392"/>
    </location>
</feature>
<evidence type="ECO:0000313" key="4">
    <source>
        <dbReference type="Proteomes" id="UP000183809"/>
    </source>
</evidence>
<dbReference type="RefSeq" id="XP_020126324.1">
    <property type="nucleotide sequence ID" value="XM_020278342.1"/>
</dbReference>
<feature type="compositionally biased region" description="Polar residues" evidence="1">
    <location>
        <begin position="273"/>
        <end position="288"/>
    </location>
</feature>
<evidence type="ECO:0000259" key="2">
    <source>
        <dbReference type="Pfam" id="PF04424"/>
    </source>
</evidence>
<dbReference type="Proteomes" id="UP000183809">
    <property type="component" value="Unassembled WGS sequence"/>
</dbReference>
<feature type="region of interest" description="Disordered" evidence="1">
    <location>
        <begin position="728"/>
        <end position="774"/>
    </location>
</feature>
<gene>
    <name evidence="3" type="ORF">BKCO1_6700029</name>
</gene>
<feature type="compositionally biased region" description="Pro residues" evidence="1">
    <location>
        <begin position="143"/>
        <end position="171"/>
    </location>
</feature>
<evidence type="ECO:0000313" key="3">
    <source>
        <dbReference type="EMBL" id="OJD30064.1"/>
    </source>
</evidence>
<feature type="region of interest" description="Disordered" evidence="1">
    <location>
        <begin position="789"/>
        <end position="970"/>
    </location>
</feature>
<dbReference type="GO" id="GO:0005829">
    <property type="term" value="C:cytosol"/>
    <property type="evidence" value="ECO:0007669"/>
    <property type="project" value="TreeGrafter"/>
</dbReference>
<sequence length="970" mass="104803">MVRKPELVPPPLSQATYHPPYPTTPPDEHPPPLPHDANGYQFVSHEDARRSESDDDISSSSDWDEPDDDDEDQKGNIPASLRPGGHRPTSSQQAKPDELPALLRVGPPGGSPAPRISIDSEDDRAKAEEKTDEKKPDPQPSVSSPPPALATPPPPTASPPAVPAVSTPPPATNVASESPATAASERRPTITLKSQNPYLNIQSQSTGESAEQDGVPKPWSQQESIPQEPIEMPLDNSTPVEQFSNMSLANTAEDKAQSPGAKPLPGLPGDVVKQTTADVSPTAPTANAQRHDSDASSVFYPGMDVSSLDGQSSRTRGLPEDSDAQPRRTWQEQQAWEKSERERREREAAEAQERALQEERERQAEEEWHRGEAAAKAAAQSQPPAQPAAETAPPLPPRPGTSSTTAEQAPSRSQNISTADGPAGEESPDTRQRKENYSIKHIRWFDSHTNNLREAPVLTQNANGPCPLLALVNALVLSTPPRQQSSLLEALKTRETISLGLLLDAVFDELITGQRGTAAQELPDVGDLYAFLLALHTGMNVNPQFVATGSEDLIDHATPQGKSNPGSFEQTREMRLYSTFNVPLIHGWMPPPDSVAYAAFGRSAKTYEDAQNIQFHEEELEARLSTSGLSPQEQNLYQDLQAIKEFLQRYPTQLTDYGLKVMKDSLKPGQFAILFRNDHFSTIYKEPQSQKVFSLVTDTGYSSHEEIVWESLVDVSGRGSEMFSGDFRAVSHNQGTGPERPIRSLLDDEPPRQTSGFPNGGGITYPQENGTVGAGTEQEDADLALALQLQEEEDDRHRREAEERRRRENELSHNFLSNEASSNAGRPGRITDPIRGSDVRPLIPPRRNNVQTNRPRVDGEEPPPPTYEQAASSPAYVPGQGQGLPNPPQGGGGGTPGHGRGQSAYASTSQGQSYFIGGRPSGRGRRTSQPAPAAGSAAAAAAGPSTPAAPHGRRHSGQGGPGKDEKCVVM</sequence>
<comment type="caution">
    <text evidence="3">The sequence shown here is derived from an EMBL/GenBank/DDBJ whole genome shotgun (WGS) entry which is preliminary data.</text>
</comment>
<dbReference type="GO" id="GO:0004843">
    <property type="term" value="F:cysteine-type deubiquitinase activity"/>
    <property type="evidence" value="ECO:0007669"/>
    <property type="project" value="InterPro"/>
</dbReference>
<feature type="compositionally biased region" description="Gly residues" evidence="1">
    <location>
        <begin position="889"/>
        <end position="900"/>
    </location>
</feature>
<protein>
    <recommendedName>
        <fullName evidence="2">MINDY deubiquitinase domain-containing protein</fullName>
    </recommendedName>
</protein>
<reference evidence="3 4" key="1">
    <citation type="submission" date="2016-10" db="EMBL/GenBank/DDBJ databases">
        <title>Proteomics and genomics reveal pathogen-plant mechanisms compatible with a hemibiotrophic lifestyle of Diplodia corticola.</title>
        <authorList>
            <person name="Fernandes I."/>
            <person name="De Jonge R."/>
            <person name="Van De Peer Y."/>
            <person name="Devreese B."/>
            <person name="Alves A."/>
            <person name="Esteves A.C."/>
        </authorList>
    </citation>
    <scope>NUCLEOTIDE SEQUENCE [LARGE SCALE GENOMIC DNA]</scope>
    <source>
        <strain evidence="3 4">CBS 112549</strain>
    </source>
</reference>
<dbReference type="OrthoDB" id="10261212at2759"/>
<feature type="domain" description="MINDY deubiquitinase" evidence="2">
    <location>
        <begin position="436"/>
        <end position="727"/>
    </location>
</feature>
<dbReference type="GO" id="GO:0071944">
    <property type="term" value="C:cell periphery"/>
    <property type="evidence" value="ECO:0007669"/>
    <property type="project" value="TreeGrafter"/>
</dbReference>
<feature type="region of interest" description="Disordered" evidence="1">
    <location>
        <begin position="1"/>
        <end position="435"/>
    </location>
</feature>
<dbReference type="EMBL" id="MNUE01000067">
    <property type="protein sequence ID" value="OJD30064.1"/>
    <property type="molecule type" value="Genomic_DNA"/>
</dbReference>
<dbReference type="GO" id="GO:0071108">
    <property type="term" value="P:protein K48-linked deubiquitination"/>
    <property type="evidence" value="ECO:0007669"/>
    <property type="project" value="TreeGrafter"/>
</dbReference>
<feature type="compositionally biased region" description="Acidic residues" evidence="1">
    <location>
        <begin position="53"/>
        <end position="72"/>
    </location>
</feature>
<dbReference type="InterPro" id="IPR007518">
    <property type="entry name" value="MINDY"/>
</dbReference>
<feature type="compositionally biased region" description="Polar residues" evidence="1">
    <location>
        <begin position="812"/>
        <end position="824"/>
    </location>
</feature>
<feature type="compositionally biased region" description="Polar residues" evidence="1">
    <location>
        <begin position="191"/>
        <end position="209"/>
    </location>
</feature>
<feature type="compositionally biased region" description="Basic and acidic residues" evidence="1">
    <location>
        <begin position="740"/>
        <end position="751"/>
    </location>
</feature>
<dbReference type="Pfam" id="PF04424">
    <property type="entry name" value="MINDY_DUB"/>
    <property type="match status" value="1"/>
</dbReference>
<feature type="compositionally biased region" description="Basic and acidic residues" evidence="1">
    <location>
        <begin position="795"/>
        <end position="811"/>
    </location>
</feature>
<dbReference type="PANTHER" id="PTHR18063">
    <property type="entry name" value="NF-E2 INDUCIBLE PROTEIN"/>
    <property type="match status" value="1"/>
</dbReference>
<accession>A0A1J9QNP2</accession>
<evidence type="ECO:0000256" key="1">
    <source>
        <dbReference type="SAM" id="MobiDB-lite"/>
    </source>
</evidence>
<feature type="compositionally biased region" description="Basic and acidic residues" evidence="1">
    <location>
        <begin position="324"/>
        <end position="373"/>
    </location>
</feature>
<dbReference type="PANTHER" id="PTHR18063:SF6">
    <property type="entry name" value="UBIQUITIN CARBOXYL-TERMINAL HYDROLASE"/>
    <property type="match status" value="1"/>
</dbReference>
<dbReference type="STRING" id="236234.A0A1J9QNP2"/>
<feature type="compositionally biased region" description="Polar residues" evidence="1">
    <location>
        <begin position="235"/>
        <end position="250"/>
    </location>
</feature>
<feature type="compositionally biased region" description="Basic and acidic residues" evidence="1">
    <location>
        <begin position="123"/>
        <end position="137"/>
    </location>
</feature>
<name>A0A1J9QNP2_9PEZI</name>
<dbReference type="GO" id="GO:0016807">
    <property type="term" value="F:cysteine-type carboxypeptidase activity"/>
    <property type="evidence" value="ECO:0007669"/>
    <property type="project" value="TreeGrafter"/>
</dbReference>
<keyword evidence="4" id="KW-1185">Reference proteome</keyword>
<dbReference type="InterPro" id="IPR033979">
    <property type="entry name" value="MINDY_domain"/>
</dbReference>
<dbReference type="GeneID" id="31018603"/>
<organism evidence="3 4">
    <name type="scientific">Diplodia corticola</name>
    <dbReference type="NCBI Taxonomy" id="236234"/>
    <lineage>
        <taxon>Eukaryota</taxon>
        <taxon>Fungi</taxon>
        <taxon>Dikarya</taxon>
        <taxon>Ascomycota</taxon>
        <taxon>Pezizomycotina</taxon>
        <taxon>Dothideomycetes</taxon>
        <taxon>Dothideomycetes incertae sedis</taxon>
        <taxon>Botryosphaeriales</taxon>
        <taxon>Botryosphaeriaceae</taxon>
        <taxon>Diplodia</taxon>
    </lineage>
</organism>
<proteinExistence type="predicted"/>
<feature type="compositionally biased region" description="Polar residues" evidence="1">
    <location>
        <begin position="400"/>
        <end position="418"/>
    </location>
</feature>
<feature type="compositionally biased region" description="Low complexity" evidence="1">
    <location>
        <begin position="930"/>
        <end position="950"/>
    </location>
</feature>
<dbReference type="AlphaFoldDB" id="A0A1J9QNP2"/>